<dbReference type="EMBL" id="VJXX01000001">
    <property type="protein sequence ID" value="MPY10590.1"/>
    <property type="molecule type" value="Genomic_DNA"/>
</dbReference>
<dbReference type="PANTHER" id="PTHR10806">
    <property type="entry name" value="SIGNAL PEPTIDASE COMPLEX CATALYTIC SUBUNIT SEC11"/>
    <property type="match status" value="1"/>
</dbReference>
<protein>
    <recommendedName>
        <fullName evidence="5">Signal peptidase I</fullName>
        <ecNumber evidence="5">3.4.21.89</ecNumber>
    </recommendedName>
</protein>
<dbReference type="OrthoDB" id="4315104at2"/>
<dbReference type="AlphaFoldDB" id="A0A7X1NPK6"/>
<sequence>MIVAVIAVLFFAIGPRFLGYQTATMLTGSMAPGIMPGDVVVTTLQPVSEIEVGDVISYHIPVEDHRVETHRVTEVVRGADGTTAVRTQGDANDAVDPWLATLEGENVYRAAAVIPEVGNVIRALRTPAVSHVLVYGVPAVLVGALLLMIWSRREEEDDDAVPGSGTSVGTVRGTVGGSGRVPGSSPRTDHPVLDRGILDNLGVELSSHAGALLFAGTFVEMLPQRIGAVEAALMARDADAAVVALLSLTVSASMVGARRLEEESSAALELIGRPTTHRSLVARLRQHGADVSSALDAIRHQDVRPH</sequence>
<dbReference type="PANTHER" id="PTHR10806:SF6">
    <property type="entry name" value="SIGNAL PEPTIDASE COMPLEX CATALYTIC SUBUNIT SEC11"/>
    <property type="match status" value="1"/>
</dbReference>
<dbReference type="GO" id="GO:0009003">
    <property type="term" value="F:signal peptidase activity"/>
    <property type="evidence" value="ECO:0007669"/>
    <property type="project" value="UniProtKB-EC"/>
</dbReference>
<dbReference type="CDD" id="cd06530">
    <property type="entry name" value="S26_SPase_I"/>
    <property type="match status" value="1"/>
</dbReference>
<evidence type="ECO:0000256" key="4">
    <source>
        <dbReference type="ARBA" id="ARBA00023136"/>
    </source>
</evidence>
<dbReference type="InterPro" id="IPR001733">
    <property type="entry name" value="Peptidase_S26B"/>
</dbReference>
<gene>
    <name evidence="8" type="ORF">FNH21_07615</name>
</gene>
<dbReference type="GO" id="GO:0006465">
    <property type="term" value="P:signal peptide processing"/>
    <property type="evidence" value="ECO:0007669"/>
    <property type="project" value="UniProtKB-UniRule"/>
</dbReference>
<dbReference type="EC" id="3.4.21.89" evidence="5"/>
<dbReference type="GO" id="GO:0016020">
    <property type="term" value="C:membrane"/>
    <property type="evidence" value="ECO:0007669"/>
    <property type="project" value="UniProtKB-SubCell"/>
</dbReference>
<keyword evidence="8" id="KW-0378">Hydrolase</keyword>
<accession>A0A7X1NPK6</accession>
<feature type="transmembrane region" description="Helical" evidence="7">
    <location>
        <begin position="132"/>
        <end position="150"/>
    </location>
</feature>
<dbReference type="InterPro" id="IPR036286">
    <property type="entry name" value="LexA/Signal_pep-like_sf"/>
</dbReference>
<evidence type="ECO:0000256" key="6">
    <source>
        <dbReference type="SAM" id="MobiDB-lite"/>
    </source>
</evidence>
<dbReference type="InterPro" id="IPR019533">
    <property type="entry name" value="Peptidase_S26"/>
</dbReference>
<dbReference type="NCBIfam" id="TIGR02228">
    <property type="entry name" value="sigpep_I_arch"/>
    <property type="match status" value="1"/>
</dbReference>
<dbReference type="SUPFAM" id="SSF51306">
    <property type="entry name" value="LexA/Signal peptidase"/>
    <property type="match status" value="1"/>
</dbReference>
<proteinExistence type="predicted"/>
<evidence type="ECO:0000256" key="3">
    <source>
        <dbReference type="ARBA" id="ARBA00022989"/>
    </source>
</evidence>
<reference evidence="9" key="1">
    <citation type="submission" date="2019-07" db="EMBL/GenBank/DDBJ databases">
        <title>Arthrobacter KR32 sp. nov., isolated from mountain cheese made of cows milk.</title>
        <authorList>
            <person name="Flegler A."/>
        </authorList>
    </citation>
    <scope>NUCLEOTIDE SEQUENCE [LARGE SCALE GENOMIC DNA]</scope>
    <source>
        <strain evidence="9">KR32</strain>
    </source>
</reference>
<keyword evidence="9" id="KW-1185">Reference proteome</keyword>
<dbReference type="GO" id="GO:0000160">
    <property type="term" value="P:phosphorelay signal transduction system"/>
    <property type="evidence" value="ECO:0007669"/>
    <property type="project" value="InterPro"/>
</dbReference>
<evidence type="ECO:0000256" key="7">
    <source>
        <dbReference type="SAM" id="Phobius"/>
    </source>
</evidence>
<evidence type="ECO:0000256" key="2">
    <source>
        <dbReference type="ARBA" id="ARBA00022692"/>
    </source>
</evidence>
<comment type="caution">
    <text evidence="8">The sequence shown here is derived from an EMBL/GenBank/DDBJ whole genome shotgun (WGS) entry which is preliminary data.</text>
</comment>
<evidence type="ECO:0000313" key="9">
    <source>
        <dbReference type="Proteomes" id="UP000326464"/>
    </source>
</evidence>
<organism evidence="8 9">
    <name type="scientific">Arthrobacter bussei</name>
    <dbReference type="NCBI Taxonomy" id="2594179"/>
    <lineage>
        <taxon>Bacteria</taxon>
        <taxon>Bacillati</taxon>
        <taxon>Actinomycetota</taxon>
        <taxon>Actinomycetes</taxon>
        <taxon>Micrococcales</taxon>
        <taxon>Micrococcaceae</taxon>
        <taxon>Arthrobacter</taxon>
    </lineage>
</organism>
<dbReference type="Proteomes" id="UP000326464">
    <property type="component" value="Unassembled WGS sequence"/>
</dbReference>
<keyword evidence="4 7" id="KW-0472">Membrane</keyword>
<feature type="compositionally biased region" description="Low complexity" evidence="6">
    <location>
        <begin position="161"/>
        <end position="173"/>
    </location>
</feature>
<keyword evidence="2 7" id="KW-0812">Transmembrane</keyword>
<keyword evidence="3 7" id="KW-1133">Transmembrane helix</keyword>
<dbReference type="GO" id="GO:0004252">
    <property type="term" value="F:serine-type endopeptidase activity"/>
    <property type="evidence" value="ECO:0007669"/>
    <property type="project" value="UniProtKB-UniRule"/>
</dbReference>
<evidence type="ECO:0000256" key="1">
    <source>
        <dbReference type="ARBA" id="ARBA00004370"/>
    </source>
</evidence>
<dbReference type="SUPFAM" id="SSF47226">
    <property type="entry name" value="Histidine-containing phosphotransfer domain, HPT domain"/>
    <property type="match status" value="1"/>
</dbReference>
<name>A0A7X1NPK6_9MICC</name>
<evidence type="ECO:0000313" key="8">
    <source>
        <dbReference type="EMBL" id="MPY10590.1"/>
    </source>
</evidence>
<dbReference type="InterPro" id="IPR036641">
    <property type="entry name" value="HPT_dom_sf"/>
</dbReference>
<feature type="region of interest" description="Disordered" evidence="6">
    <location>
        <begin position="157"/>
        <end position="189"/>
    </location>
</feature>
<comment type="subcellular location">
    <subcellularLocation>
        <location evidence="1">Membrane</location>
    </subcellularLocation>
</comment>
<evidence type="ECO:0000256" key="5">
    <source>
        <dbReference type="NCBIfam" id="TIGR02228"/>
    </source>
</evidence>